<feature type="compositionally biased region" description="Basic and acidic residues" evidence="1">
    <location>
        <begin position="35"/>
        <end position="45"/>
    </location>
</feature>
<evidence type="ECO:0000313" key="3">
    <source>
        <dbReference type="Proteomes" id="UP000193380"/>
    </source>
</evidence>
<protein>
    <recommendedName>
        <fullName evidence="4">Synapse-associated protein 1</fullName>
    </recommendedName>
</protein>
<sequence length="168" mass="18468">MFKGWGTWLGIENTSTTEESEVADVAVEEKIVQDQNEVNKQHEPPATEELGQEDGDTVQLISQQAKGFGGLIFNFASNATKKISNSVAETAHTIKKSVEEGNIDGIFDKTILGDFKKEQDKFVQEKKAKKSGQCGDITSYPLEISLPSTPCTRCPQINICHVHSKVII</sequence>
<organism evidence="2 3">
    <name type="scientific">Oncorhynchus mykiss</name>
    <name type="common">Rainbow trout</name>
    <name type="synonym">Salmo gairdneri</name>
    <dbReference type="NCBI Taxonomy" id="8022"/>
    <lineage>
        <taxon>Eukaryota</taxon>
        <taxon>Metazoa</taxon>
        <taxon>Chordata</taxon>
        <taxon>Craniata</taxon>
        <taxon>Vertebrata</taxon>
        <taxon>Euteleostomi</taxon>
        <taxon>Actinopterygii</taxon>
        <taxon>Neopterygii</taxon>
        <taxon>Teleostei</taxon>
        <taxon>Protacanthopterygii</taxon>
        <taxon>Salmoniformes</taxon>
        <taxon>Salmonidae</taxon>
        <taxon>Salmoninae</taxon>
        <taxon>Oncorhynchus</taxon>
    </lineage>
</organism>
<accession>A0A060ZDB5</accession>
<gene>
    <name evidence="2" type="ORF">GSONMT00039712001</name>
</gene>
<name>A0A060ZDB5_ONCMY</name>
<reference evidence="2" key="2">
    <citation type="submission" date="2014-03" db="EMBL/GenBank/DDBJ databases">
        <authorList>
            <person name="Genoscope - CEA"/>
        </authorList>
    </citation>
    <scope>NUCLEOTIDE SEQUENCE</scope>
</reference>
<dbReference type="PaxDb" id="8022-A0A060ZDB5"/>
<dbReference type="Proteomes" id="UP000193380">
    <property type="component" value="Unassembled WGS sequence"/>
</dbReference>
<evidence type="ECO:0008006" key="4">
    <source>
        <dbReference type="Google" id="ProtNLM"/>
    </source>
</evidence>
<dbReference type="EMBL" id="FR949012">
    <property type="protein sequence ID" value="CDQ99654.1"/>
    <property type="molecule type" value="Genomic_DNA"/>
</dbReference>
<feature type="region of interest" description="Disordered" evidence="1">
    <location>
        <begin position="35"/>
        <end position="54"/>
    </location>
</feature>
<reference evidence="2" key="1">
    <citation type="journal article" date="2014" name="Nat. Commun.">
        <title>The rainbow trout genome provides novel insights into evolution after whole-genome duplication in vertebrates.</title>
        <authorList>
            <person name="Berthelot C."/>
            <person name="Brunet F."/>
            <person name="Chalopin D."/>
            <person name="Juanchich A."/>
            <person name="Bernard M."/>
            <person name="Noel B."/>
            <person name="Bento P."/>
            <person name="Da Silva C."/>
            <person name="Labadie K."/>
            <person name="Alberti A."/>
            <person name="Aury J.M."/>
            <person name="Louis A."/>
            <person name="Dehais P."/>
            <person name="Bardou P."/>
            <person name="Montfort J."/>
            <person name="Klopp C."/>
            <person name="Cabau C."/>
            <person name="Gaspin C."/>
            <person name="Thorgaard G.H."/>
            <person name="Boussaha M."/>
            <person name="Quillet E."/>
            <person name="Guyomard R."/>
            <person name="Galiana D."/>
            <person name="Bobe J."/>
            <person name="Volff J.N."/>
            <person name="Genet C."/>
            <person name="Wincker P."/>
            <person name="Jaillon O."/>
            <person name="Roest Crollius H."/>
            <person name="Guiguen Y."/>
        </authorList>
    </citation>
    <scope>NUCLEOTIDE SEQUENCE [LARGE SCALE GENOMIC DNA]</scope>
</reference>
<proteinExistence type="predicted"/>
<dbReference type="STRING" id="8022.A0A060ZDB5"/>
<evidence type="ECO:0000256" key="1">
    <source>
        <dbReference type="SAM" id="MobiDB-lite"/>
    </source>
</evidence>
<evidence type="ECO:0000313" key="2">
    <source>
        <dbReference type="EMBL" id="CDQ99654.1"/>
    </source>
</evidence>
<dbReference type="AlphaFoldDB" id="A0A060ZDB5"/>